<gene>
    <name evidence="4" type="ORF">JMUB3933_0253</name>
</gene>
<name>A0A510K581_9FUSO</name>
<accession>A0A510K581</accession>
<organism evidence="4 5">
    <name type="scientific">Leptotrichia wadei</name>
    <dbReference type="NCBI Taxonomy" id="157687"/>
    <lineage>
        <taxon>Bacteria</taxon>
        <taxon>Fusobacteriati</taxon>
        <taxon>Fusobacteriota</taxon>
        <taxon>Fusobacteriia</taxon>
        <taxon>Fusobacteriales</taxon>
        <taxon>Leptotrichiaceae</taxon>
        <taxon>Leptotrichia</taxon>
    </lineage>
</organism>
<dbReference type="AlphaFoldDB" id="A0A510K581"/>
<dbReference type="Gene3D" id="1.10.8.60">
    <property type="match status" value="1"/>
</dbReference>
<protein>
    <submittedName>
        <fullName evidence="4">ATPase AAA-2 domain protein</fullName>
    </submittedName>
</protein>
<dbReference type="GO" id="GO:0005524">
    <property type="term" value="F:ATP binding"/>
    <property type="evidence" value="ECO:0007669"/>
    <property type="project" value="UniProtKB-KW"/>
</dbReference>
<evidence type="ECO:0000313" key="4">
    <source>
        <dbReference type="EMBL" id="BBM46766.1"/>
    </source>
</evidence>
<keyword evidence="1" id="KW-0547">Nucleotide-binding</keyword>
<reference evidence="4 5" key="1">
    <citation type="submission" date="2019-07" db="EMBL/GenBank/DDBJ databases">
        <title>Complete Genome Sequence of Leptotrichia wadei Strain JMUB3933.</title>
        <authorList>
            <person name="Watanabe S."/>
            <person name="Cui L."/>
        </authorList>
    </citation>
    <scope>NUCLEOTIDE SEQUENCE [LARGE SCALE GENOMIC DNA]</scope>
    <source>
        <strain evidence="4 5">JMUB3933</strain>
    </source>
</reference>
<dbReference type="RefSeq" id="WP_197734652.1">
    <property type="nucleotide sequence ID" value="NZ_AP019834.1"/>
</dbReference>
<sequence>MINGREVTPEEFAQYRATGKLPMNNEVQIQSPQGQGVKKDGILAKLGRNLTEEGYDGVMGVRSLRHVIEQQIRDNVTDFHLENLDEKHLIADMEDGVLVIKEKN</sequence>
<evidence type="ECO:0000256" key="2">
    <source>
        <dbReference type="ARBA" id="ARBA00022840"/>
    </source>
</evidence>
<proteinExistence type="predicted"/>
<evidence type="ECO:0000256" key="1">
    <source>
        <dbReference type="ARBA" id="ARBA00022741"/>
    </source>
</evidence>
<evidence type="ECO:0000259" key="3">
    <source>
        <dbReference type="Pfam" id="PF10431"/>
    </source>
</evidence>
<dbReference type="EMBL" id="AP019834">
    <property type="protein sequence ID" value="BBM46766.1"/>
    <property type="molecule type" value="Genomic_DNA"/>
</dbReference>
<feature type="domain" description="Clp ATPase C-terminal" evidence="3">
    <location>
        <begin position="49"/>
        <end position="83"/>
    </location>
</feature>
<dbReference type="Proteomes" id="UP000321397">
    <property type="component" value="Chromosome"/>
</dbReference>
<dbReference type="InterPro" id="IPR019489">
    <property type="entry name" value="Clp_ATPase_C"/>
</dbReference>
<evidence type="ECO:0000313" key="5">
    <source>
        <dbReference type="Proteomes" id="UP000321397"/>
    </source>
</evidence>
<dbReference type="Pfam" id="PF10431">
    <property type="entry name" value="ClpB_D2-small"/>
    <property type="match status" value="1"/>
</dbReference>
<keyword evidence="2" id="KW-0067">ATP-binding</keyword>